<sequence length="288" mass="32921">MGVELAGAKSIHTGGVQTVDATTDLRISGSFLVEVSESGFRNTLNYVILSRAEAKDHMGPADRDLHTVATEHSSPEEESDVSFPWRGVQWIWSGDVSLEQLDSTTSWREVNESRVVVTTMFVMYSLVCLKTHPHFSCACPCCFSCSPALLQLLARTASVARPHCFSCYASLWHVRIQKRWRRELIEGKERVKEKENSEEKKKMVEQTRRGEEKRKEELREEKKKVEEISAGPLKNMKEAEEFVRLRCSKDGRVNKENLGEIIDNVSELIRESLYKEGKINRQEAEEID</sequence>
<dbReference type="AlphaFoldDB" id="A0A7R9F4I0"/>
<dbReference type="EMBL" id="OD568142">
    <property type="protein sequence ID" value="CAD7446605.1"/>
    <property type="molecule type" value="Genomic_DNA"/>
</dbReference>
<evidence type="ECO:0000313" key="2">
    <source>
        <dbReference type="EMBL" id="CAD7446605.1"/>
    </source>
</evidence>
<protein>
    <submittedName>
        <fullName evidence="2">Uncharacterized protein</fullName>
    </submittedName>
</protein>
<reference evidence="2" key="1">
    <citation type="submission" date="2020-11" db="EMBL/GenBank/DDBJ databases">
        <authorList>
            <person name="Tran Van P."/>
        </authorList>
    </citation>
    <scope>NUCLEOTIDE SEQUENCE</scope>
</reference>
<name>A0A7R9F4I0_9NEOP</name>
<proteinExistence type="predicted"/>
<feature type="region of interest" description="Disordered" evidence="1">
    <location>
        <begin position="191"/>
        <end position="222"/>
    </location>
</feature>
<organism evidence="2">
    <name type="scientific">Timema bartmani</name>
    <dbReference type="NCBI Taxonomy" id="61472"/>
    <lineage>
        <taxon>Eukaryota</taxon>
        <taxon>Metazoa</taxon>
        <taxon>Ecdysozoa</taxon>
        <taxon>Arthropoda</taxon>
        <taxon>Hexapoda</taxon>
        <taxon>Insecta</taxon>
        <taxon>Pterygota</taxon>
        <taxon>Neoptera</taxon>
        <taxon>Polyneoptera</taxon>
        <taxon>Phasmatodea</taxon>
        <taxon>Timematodea</taxon>
        <taxon>Timematoidea</taxon>
        <taxon>Timematidae</taxon>
        <taxon>Timema</taxon>
    </lineage>
</organism>
<gene>
    <name evidence="2" type="ORF">TBIB3V08_LOCUS8932</name>
</gene>
<evidence type="ECO:0000256" key="1">
    <source>
        <dbReference type="SAM" id="MobiDB-lite"/>
    </source>
</evidence>
<accession>A0A7R9F4I0</accession>